<evidence type="ECO:0000256" key="1">
    <source>
        <dbReference type="SAM" id="MobiDB-lite"/>
    </source>
</evidence>
<evidence type="ECO:0000313" key="3">
    <source>
        <dbReference type="Proteomes" id="UP001443563"/>
    </source>
</evidence>
<dbReference type="EMBL" id="JBAMZM010000003">
    <property type="protein sequence ID" value="KAL0513430.1"/>
    <property type="molecule type" value="Genomic_DNA"/>
</dbReference>
<organism evidence="2 3">
    <name type="scientific">Leishmania shawi</name>
    <dbReference type="NCBI Taxonomy" id="5680"/>
    <lineage>
        <taxon>Eukaryota</taxon>
        <taxon>Discoba</taxon>
        <taxon>Euglenozoa</taxon>
        <taxon>Kinetoplastea</taxon>
        <taxon>Metakinetoplastina</taxon>
        <taxon>Trypanosomatida</taxon>
        <taxon>Trypanosomatidae</taxon>
        <taxon>Leishmaniinae</taxon>
        <taxon>Leishmania</taxon>
        <taxon>Leishmania guyanensis species complex</taxon>
    </lineage>
</organism>
<evidence type="ECO:0000313" key="2">
    <source>
        <dbReference type="EMBL" id="KAL0513430.1"/>
    </source>
</evidence>
<accession>A0ABR3EFQ9</accession>
<gene>
    <name evidence="2" type="ORF">Q4I29_000707</name>
</gene>
<protein>
    <submittedName>
        <fullName evidence="2">Uncharacterized protein</fullName>
    </submittedName>
</protein>
<comment type="caution">
    <text evidence="2">The sequence shown here is derived from an EMBL/GenBank/DDBJ whole genome shotgun (WGS) entry which is preliminary data.</text>
</comment>
<keyword evidence="3" id="KW-1185">Reference proteome</keyword>
<name>A0ABR3EFQ9_9TRYP</name>
<dbReference type="Proteomes" id="UP001443563">
    <property type="component" value="Unassembled WGS sequence"/>
</dbReference>
<feature type="region of interest" description="Disordered" evidence="1">
    <location>
        <begin position="1"/>
        <end position="22"/>
    </location>
</feature>
<feature type="region of interest" description="Disordered" evidence="1">
    <location>
        <begin position="46"/>
        <end position="68"/>
    </location>
</feature>
<feature type="compositionally biased region" description="Polar residues" evidence="1">
    <location>
        <begin position="10"/>
        <end position="22"/>
    </location>
</feature>
<proteinExistence type="predicted"/>
<feature type="compositionally biased region" description="Basic and acidic residues" evidence="1">
    <location>
        <begin position="58"/>
        <end position="68"/>
    </location>
</feature>
<reference evidence="2 3" key="1">
    <citation type="submission" date="2024-02" db="EMBL/GenBank/DDBJ databases">
        <title>FIRST GENOME SEQUENCES OF Leishmania (Viannia) shawi, Leishmania (Viannia) lindenbergi AND Leishmania (Viannia) utingensis.</title>
        <authorList>
            <person name="Resadore F."/>
            <person name="Custodio M.G.F."/>
            <person name="Boite M.C."/>
            <person name="Cupolillo E."/>
            <person name="Ferreira G.E.M."/>
        </authorList>
    </citation>
    <scope>NUCLEOTIDE SEQUENCE [LARGE SCALE GENOMIC DNA]</scope>
    <source>
        <strain evidence="2 3">MCEB/BR/1984/M8408</strain>
    </source>
</reference>
<sequence>MPGGAGGAGRQNSAETSPTTVSLKTAASIGGFAELEFSPASAPYVERGGFESGSDALKPTDEVQRLPK</sequence>